<keyword evidence="2" id="KW-1185">Reference proteome</keyword>
<proteinExistence type="predicted"/>
<organism evidence="1 2">
    <name type="scientific">Brooklawnia propionicigenes</name>
    <dbReference type="NCBI Taxonomy" id="3041175"/>
    <lineage>
        <taxon>Bacteria</taxon>
        <taxon>Bacillati</taxon>
        <taxon>Actinomycetota</taxon>
        <taxon>Actinomycetes</taxon>
        <taxon>Propionibacteriales</taxon>
        <taxon>Propionibacteriaceae</taxon>
        <taxon>Brooklawnia</taxon>
    </lineage>
</organism>
<accession>A0AAN0K6X1</accession>
<sequence>MQGGHPPAGEGLGESDAVAAGLADVGVVKEPVDGGGGQGFGHEFVWTVPGLVDTGEVCGSR</sequence>
<evidence type="ECO:0000313" key="2">
    <source>
        <dbReference type="Proteomes" id="UP001431656"/>
    </source>
</evidence>
<dbReference type="EMBL" id="AP028056">
    <property type="protein sequence ID" value="BEH02297.1"/>
    <property type="molecule type" value="Genomic_DNA"/>
</dbReference>
<reference evidence="1" key="1">
    <citation type="journal article" date="2024" name="Int. J. Syst. Evol. Microbiol.">
        <title>Brooklawnia propionicigenes sp. nov., a facultatively anaerobic, propionate-producing bacterium isolated from a methanogenic reactor treating waste from cattle farms.</title>
        <authorList>
            <person name="Akita Y."/>
            <person name="Ueki A."/>
            <person name="Tonouchi A."/>
            <person name="Sugawara Y."/>
            <person name="Honma S."/>
            <person name="Kaku N."/>
            <person name="Ueki K."/>
        </authorList>
    </citation>
    <scope>NUCLEOTIDE SEQUENCE</scope>
    <source>
        <strain evidence="1">SH051</strain>
    </source>
</reference>
<dbReference type="AlphaFoldDB" id="A0AAN0K6X1"/>
<gene>
    <name evidence="1" type="ORF">brsh051_15780</name>
</gene>
<evidence type="ECO:0000313" key="1">
    <source>
        <dbReference type="EMBL" id="BEH02297.1"/>
    </source>
</evidence>
<name>A0AAN0K6X1_9ACTN</name>
<protein>
    <submittedName>
        <fullName evidence="1">Uncharacterized protein</fullName>
    </submittedName>
</protein>
<dbReference type="Proteomes" id="UP001431656">
    <property type="component" value="Chromosome"/>
</dbReference>
<dbReference type="KEGG" id="broo:brsh051_15780"/>